<evidence type="ECO:0008006" key="3">
    <source>
        <dbReference type="Google" id="ProtNLM"/>
    </source>
</evidence>
<organism evidence="1 2">
    <name type="scientific">Halorubrum ezzemoulense</name>
    <name type="common">Halorubrum chaoviator</name>
    <dbReference type="NCBI Taxonomy" id="337243"/>
    <lineage>
        <taxon>Archaea</taxon>
        <taxon>Methanobacteriati</taxon>
        <taxon>Methanobacteriota</taxon>
        <taxon>Stenosarchaea group</taxon>
        <taxon>Halobacteria</taxon>
        <taxon>Halobacteriales</taxon>
        <taxon>Haloferacaceae</taxon>
        <taxon>Halorubrum</taxon>
    </lineage>
</organism>
<dbReference type="AlphaFoldDB" id="A0A256JCK7"/>
<evidence type="ECO:0000313" key="2">
    <source>
        <dbReference type="Proteomes" id="UP000215607"/>
    </source>
</evidence>
<accession>A0A256JCK7</accession>
<evidence type="ECO:0000313" key="1">
    <source>
        <dbReference type="EMBL" id="OYR66491.1"/>
    </source>
</evidence>
<name>A0A256JCK7_HALEZ</name>
<dbReference type="EMBL" id="NHPA01000056">
    <property type="protein sequence ID" value="OYR66491.1"/>
    <property type="molecule type" value="Genomic_DNA"/>
</dbReference>
<proteinExistence type="predicted"/>
<protein>
    <recommendedName>
        <fullName evidence="3">tRNA-guanine(15) transglycosylase-like domain-containing protein</fullName>
    </recommendedName>
</protein>
<reference evidence="1 2" key="1">
    <citation type="journal article" date="2014" name="Front. Microbiol.">
        <title>Population and genomic analysis of the genus Halorubrum.</title>
        <authorList>
            <person name="Fullmer M.S."/>
            <person name="Soucy S.M."/>
            <person name="Swithers K.S."/>
            <person name="Makkay A.M."/>
            <person name="Wheeler R."/>
            <person name="Ventosa A."/>
            <person name="Gogarten J.P."/>
            <person name="Papke R.T."/>
        </authorList>
    </citation>
    <scope>NUCLEOTIDE SEQUENCE [LARGE SCALE GENOMIC DNA]</scope>
    <source>
        <strain evidence="1 2">Ga2p</strain>
    </source>
</reference>
<comment type="caution">
    <text evidence="1">The sequence shown here is derived from an EMBL/GenBank/DDBJ whole genome shotgun (WGS) entry which is preliminary data.</text>
</comment>
<dbReference type="Proteomes" id="UP000215607">
    <property type="component" value="Unassembled WGS sequence"/>
</dbReference>
<sequence>MLEATVRYNNFSDNEVLDTSAESFDSLLVSGKMAAYATKAVPARLQNLNDEYGIEYYIEPTLPDFRVGNDFRDNDRIKQWHFDYIDKLHPAVERILAEQGNLDASEISPEERENIVRSDVKFQERIVPDSLEKNSTKYQDISPSEYQPKAIIPWHHRIRSSDDIDVNAHIIETALDQTSLTLKPCIQTTKEYITNLSNQQQVLDMLVEAGVDQCFIWIEGLDKRDTGQDTYEKVTRFVKAVSDAGIDPHFYYADYFGTMLKHAGMSGVTYGTMWGEEAEETVEGTSGGGALSRYYVPQMKDFLKIPAAVELQQLADAPMCDCRVCSDQFDSWTDLTEREEDDDENIQTPIKKHHLIKRYEQIGEVENQDLDETIEACRGEFNEYVSPFNSANQISPSKKIDYLPIWVNAIDNQLN</sequence>
<gene>
    <name evidence="1" type="ORF">DJ79_12270</name>
</gene>